<evidence type="ECO:0008006" key="3">
    <source>
        <dbReference type="Google" id="ProtNLM"/>
    </source>
</evidence>
<proteinExistence type="predicted"/>
<dbReference type="Gene3D" id="3.30.420.10">
    <property type="entry name" value="Ribonuclease H-like superfamily/Ribonuclease H"/>
    <property type="match status" value="1"/>
</dbReference>
<gene>
    <name evidence="1" type="ORF">AVEN_234801_1</name>
</gene>
<name>A0A4Y2F9Y5_ARAVE</name>
<comment type="caution">
    <text evidence="1">The sequence shown here is derived from an EMBL/GenBank/DDBJ whole genome shotgun (WGS) entry which is preliminary data.</text>
</comment>
<dbReference type="GO" id="GO:0003676">
    <property type="term" value="F:nucleic acid binding"/>
    <property type="evidence" value="ECO:0007669"/>
    <property type="project" value="InterPro"/>
</dbReference>
<dbReference type="AlphaFoldDB" id="A0A4Y2F9Y5"/>
<sequence length="107" mass="12499">MWLQHDGAPQHYSKYVRQHLNITFGKHWICRDDPAHWPARSPDQSCLDFPCWGQMETLVYETTIHSVKDVVARISAAAEEMRDMLRISHDVRNSMRRRCEVCVTASS</sequence>
<evidence type="ECO:0000313" key="1">
    <source>
        <dbReference type="EMBL" id="GBM36414.1"/>
    </source>
</evidence>
<dbReference type="EMBL" id="BGPR01000811">
    <property type="protein sequence ID" value="GBM36414.1"/>
    <property type="molecule type" value="Genomic_DNA"/>
</dbReference>
<protein>
    <recommendedName>
        <fullName evidence="3">Tc1-like transposase DDE domain-containing protein</fullName>
    </recommendedName>
</protein>
<reference evidence="1 2" key="1">
    <citation type="journal article" date="2019" name="Sci. Rep.">
        <title>Orb-weaving spider Araneus ventricosus genome elucidates the spidroin gene catalogue.</title>
        <authorList>
            <person name="Kono N."/>
            <person name="Nakamura H."/>
            <person name="Ohtoshi R."/>
            <person name="Moran D.A.P."/>
            <person name="Shinohara A."/>
            <person name="Yoshida Y."/>
            <person name="Fujiwara M."/>
            <person name="Mori M."/>
            <person name="Tomita M."/>
            <person name="Arakawa K."/>
        </authorList>
    </citation>
    <scope>NUCLEOTIDE SEQUENCE [LARGE SCALE GENOMIC DNA]</scope>
</reference>
<keyword evidence="2" id="KW-1185">Reference proteome</keyword>
<dbReference type="OrthoDB" id="6432805at2759"/>
<organism evidence="1 2">
    <name type="scientific">Araneus ventricosus</name>
    <name type="common">Orbweaver spider</name>
    <name type="synonym">Epeira ventricosa</name>
    <dbReference type="NCBI Taxonomy" id="182803"/>
    <lineage>
        <taxon>Eukaryota</taxon>
        <taxon>Metazoa</taxon>
        <taxon>Ecdysozoa</taxon>
        <taxon>Arthropoda</taxon>
        <taxon>Chelicerata</taxon>
        <taxon>Arachnida</taxon>
        <taxon>Araneae</taxon>
        <taxon>Araneomorphae</taxon>
        <taxon>Entelegynae</taxon>
        <taxon>Araneoidea</taxon>
        <taxon>Araneidae</taxon>
        <taxon>Araneus</taxon>
    </lineage>
</organism>
<dbReference type="InterPro" id="IPR036397">
    <property type="entry name" value="RNaseH_sf"/>
</dbReference>
<evidence type="ECO:0000313" key="2">
    <source>
        <dbReference type="Proteomes" id="UP000499080"/>
    </source>
</evidence>
<dbReference type="Proteomes" id="UP000499080">
    <property type="component" value="Unassembled WGS sequence"/>
</dbReference>
<dbReference type="PANTHER" id="PTHR47326">
    <property type="entry name" value="TRANSPOSABLE ELEMENT TC3 TRANSPOSASE-LIKE PROTEIN"/>
    <property type="match status" value="1"/>
</dbReference>
<dbReference type="PANTHER" id="PTHR47326:SF1">
    <property type="entry name" value="HTH PSQ-TYPE DOMAIN-CONTAINING PROTEIN"/>
    <property type="match status" value="1"/>
</dbReference>
<accession>A0A4Y2F9Y5</accession>